<dbReference type="EMBL" id="SKBN01000279">
    <property type="protein sequence ID" value="TGJ79536.1"/>
    <property type="molecule type" value="Genomic_DNA"/>
</dbReference>
<reference evidence="3 4" key="1">
    <citation type="submission" date="2019-03" db="EMBL/GenBank/DDBJ databases">
        <title>Draft genome sequence of Xylaria hypoxylon DSM 108379, a ubiquitous saprotrophic-parasitic fungi on hardwood.</title>
        <authorList>
            <person name="Buettner E."/>
            <person name="Leonhardt S."/>
            <person name="Gebauer A.M."/>
            <person name="Liers C."/>
            <person name="Hofrichter M."/>
            <person name="Kellner H."/>
        </authorList>
    </citation>
    <scope>NUCLEOTIDE SEQUENCE [LARGE SCALE GENOMIC DNA]</scope>
    <source>
        <strain evidence="3 4">DSM 108379</strain>
    </source>
</reference>
<comment type="caution">
    <text evidence="3">The sequence shown here is derived from an EMBL/GenBank/DDBJ whole genome shotgun (WGS) entry which is preliminary data.</text>
</comment>
<dbReference type="PANTHER" id="PTHR35910">
    <property type="entry name" value="2EXR DOMAIN-CONTAINING PROTEIN"/>
    <property type="match status" value="1"/>
</dbReference>
<name>A0A4Z0YPL7_9PEZI</name>
<protein>
    <recommendedName>
        <fullName evidence="2">2EXR domain-containing protein</fullName>
    </recommendedName>
</protein>
<feature type="compositionally biased region" description="Acidic residues" evidence="1">
    <location>
        <begin position="615"/>
        <end position="626"/>
    </location>
</feature>
<feature type="compositionally biased region" description="Acidic residues" evidence="1">
    <location>
        <begin position="553"/>
        <end position="583"/>
    </location>
</feature>
<feature type="compositionally biased region" description="Polar residues" evidence="1">
    <location>
        <begin position="445"/>
        <end position="460"/>
    </location>
</feature>
<evidence type="ECO:0000259" key="2">
    <source>
        <dbReference type="Pfam" id="PF20150"/>
    </source>
</evidence>
<dbReference type="PANTHER" id="PTHR35910:SF6">
    <property type="entry name" value="2EXR DOMAIN-CONTAINING PROTEIN"/>
    <property type="match status" value="1"/>
</dbReference>
<evidence type="ECO:0000256" key="1">
    <source>
        <dbReference type="SAM" id="MobiDB-lite"/>
    </source>
</evidence>
<dbReference type="OrthoDB" id="3501032at2759"/>
<feature type="region of interest" description="Disordered" evidence="1">
    <location>
        <begin position="1"/>
        <end position="65"/>
    </location>
</feature>
<dbReference type="Pfam" id="PF20150">
    <property type="entry name" value="2EXR"/>
    <property type="match status" value="1"/>
</dbReference>
<gene>
    <name evidence="3" type="ORF">E0Z10_g9224</name>
</gene>
<feature type="compositionally biased region" description="Acidic residues" evidence="1">
    <location>
        <begin position="1"/>
        <end position="26"/>
    </location>
</feature>
<evidence type="ECO:0000313" key="3">
    <source>
        <dbReference type="EMBL" id="TGJ79536.1"/>
    </source>
</evidence>
<dbReference type="STRING" id="37992.A0A4Z0YPL7"/>
<dbReference type="Proteomes" id="UP000297716">
    <property type="component" value="Unassembled WGS sequence"/>
</dbReference>
<feature type="compositionally biased region" description="Acidic residues" evidence="1">
    <location>
        <begin position="38"/>
        <end position="64"/>
    </location>
</feature>
<feature type="compositionally biased region" description="Acidic residues" evidence="1">
    <location>
        <begin position="352"/>
        <end position="373"/>
    </location>
</feature>
<feature type="domain" description="2EXR" evidence="2">
    <location>
        <begin position="67"/>
        <end position="162"/>
    </location>
</feature>
<feature type="region of interest" description="Disordered" evidence="1">
    <location>
        <begin position="352"/>
        <end position="649"/>
    </location>
</feature>
<dbReference type="AlphaFoldDB" id="A0A4Z0YPL7"/>
<sequence>MSDQSEQEDDLASDVIAEQDSDESETDQSGTDQGDGFLDIEAEESDGDEEDEDEDDYHFDDGDDFSFPQFSRLPPELRVMIWEAVDPHLKSKGRVLDFYVHNIKTQVDLWESATLSHQTAPARALLATNKESRCIALQHYPDAIQLRGGLGDVRFNSSNDIIFLRKALPVDYFDGVGLWTDRIKYLALEYSCTQSPEFYPFFYPDGGIDIPQAFSKLEAVIYCFDSVDLDILGHRALDWSVSELSKQFYIETFEEHPGLGEDYKALYCWPDMSRHANYDDRVGKDFPIMPAMYDIPIWPMAQYSFDSGLELYHRAKRFYEKNIGREAGSASFLESSEGESVYESEPDDYALDDFVVDGSSEGDEESSDDDEGEGVNIHGPHDSGDYGNSSGEDGGEDDARFDQNLDAFNGFSPLQEDPSDGEATGNLPNATSVIYDLEPPEDHLSNASSPEEQPRTITQTGRRKRHIVSSDDEDGGEDGGGSTAETHSRVKKRARVILSDSEDEEGGGENGARSETEVPSRLKKRARIVLSDSEDGEDEGHSHNEGPKPLGNELDENEDEDDENDGVSEDEDTEDDDEDEEEPPVSKPTSLLARLRQFRSDVPIPPEGESSNSDGEFDEEEQYDDDEGRRLSDAEFPESAGEDGEGEGW</sequence>
<feature type="compositionally biased region" description="Acidic residues" evidence="1">
    <location>
        <begin position="640"/>
        <end position="649"/>
    </location>
</feature>
<organism evidence="3 4">
    <name type="scientific">Xylaria hypoxylon</name>
    <dbReference type="NCBI Taxonomy" id="37992"/>
    <lineage>
        <taxon>Eukaryota</taxon>
        <taxon>Fungi</taxon>
        <taxon>Dikarya</taxon>
        <taxon>Ascomycota</taxon>
        <taxon>Pezizomycotina</taxon>
        <taxon>Sordariomycetes</taxon>
        <taxon>Xylariomycetidae</taxon>
        <taxon>Xylariales</taxon>
        <taxon>Xylariaceae</taxon>
        <taxon>Xylaria</taxon>
    </lineage>
</organism>
<evidence type="ECO:0000313" key="4">
    <source>
        <dbReference type="Proteomes" id="UP000297716"/>
    </source>
</evidence>
<accession>A0A4Z0YPL7</accession>
<keyword evidence="4" id="KW-1185">Reference proteome</keyword>
<proteinExistence type="predicted"/>
<dbReference type="InterPro" id="IPR045518">
    <property type="entry name" value="2EXR"/>
</dbReference>